<proteinExistence type="predicted"/>
<reference evidence="2 3" key="1">
    <citation type="submission" date="2016-03" db="EMBL/GenBank/DDBJ databases">
        <title>EvidentialGene: Evidence-directed Construction of Genes on Genomes.</title>
        <authorList>
            <person name="Gilbert D.G."/>
            <person name="Choi J.-H."/>
            <person name="Mockaitis K."/>
            <person name="Colbourne J."/>
            <person name="Pfrender M."/>
        </authorList>
    </citation>
    <scope>NUCLEOTIDE SEQUENCE [LARGE SCALE GENOMIC DNA]</scope>
    <source>
        <strain evidence="2 3">Xinb3</strain>
        <tissue evidence="2">Complete organism</tissue>
    </source>
</reference>
<keyword evidence="3" id="KW-1185">Reference proteome</keyword>
<feature type="compositionally biased region" description="Basic and acidic residues" evidence="1">
    <location>
        <begin position="88"/>
        <end position="99"/>
    </location>
</feature>
<protein>
    <submittedName>
        <fullName evidence="2">Uncharacterized protein</fullName>
    </submittedName>
</protein>
<comment type="caution">
    <text evidence="2">The sequence shown here is derived from an EMBL/GenBank/DDBJ whole genome shotgun (WGS) entry which is preliminary data.</text>
</comment>
<organism evidence="2 3">
    <name type="scientific">Daphnia magna</name>
    <dbReference type="NCBI Taxonomy" id="35525"/>
    <lineage>
        <taxon>Eukaryota</taxon>
        <taxon>Metazoa</taxon>
        <taxon>Ecdysozoa</taxon>
        <taxon>Arthropoda</taxon>
        <taxon>Crustacea</taxon>
        <taxon>Branchiopoda</taxon>
        <taxon>Diplostraca</taxon>
        <taxon>Cladocera</taxon>
        <taxon>Anomopoda</taxon>
        <taxon>Daphniidae</taxon>
        <taxon>Daphnia</taxon>
    </lineage>
</organism>
<accession>A0A164GH80</accession>
<gene>
    <name evidence="2" type="ORF">APZ42_005387</name>
</gene>
<sequence>FIILFLNKKKSSSSIHQQARVSYNFYFPHHLPVRISLVIIHPLPVQAKLLHLQRYQHLGLEILLLLQQPNRLPHRMILLSKKKKKTRKGTEEHHSAYAI</sequence>
<name>A0A164GH80_9CRUS</name>
<evidence type="ECO:0000313" key="3">
    <source>
        <dbReference type="Proteomes" id="UP000076858"/>
    </source>
</evidence>
<evidence type="ECO:0000256" key="1">
    <source>
        <dbReference type="SAM" id="MobiDB-lite"/>
    </source>
</evidence>
<feature type="region of interest" description="Disordered" evidence="1">
    <location>
        <begin position="78"/>
        <end position="99"/>
    </location>
</feature>
<dbReference type="AlphaFoldDB" id="A0A164GH80"/>
<evidence type="ECO:0000313" key="2">
    <source>
        <dbReference type="EMBL" id="KZR98956.1"/>
    </source>
</evidence>
<feature type="non-terminal residue" evidence="2">
    <location>
        <position position="1"/>
    </location>
</feature>
<dbReference type="EMBL" id="LRGB01015211">
    <property type="protein sequence ID" value="KZR98956.1"/>
    <property type="molecule type" value="Genomic_DNA"/>
</dbReference>
<dbReference type="Proteomes" id="UP000076858">
    <property type="component" value="Unassembled WGS sequence"/>
</dbReference>